<gene>
    <name evidence="2" type="ORF">CSSPJE1EN1_LOCUS29045</name>
</gene>
<sequence length="83" mass="9078">MAGNEWINGYLEAILDAGERIDDHRAHDEGSDTCVLASTAAKYFVEEVVGHDDPPCTTRGLRCVSTLLAMSLKLSFIAFMIFA</sequence>
<proteinExistence type="predicted"/>
<evidence type="ECO:0000313" key="3">
    <source>
        <dbReference type="Proteomes" id="UP001497444"/>
    </source>
</evidence>
<dbReference type="EMBL" id="CAXAQS010000931">
    <property type="protein sequence ID" value="CAK9253667.1"/>
    <property type="molecule type" value="Genomic_DNA"/>
</dbReference>
<reference evidence="2" key="1">
    <citation type="submission" date="2024-02" db="EMBL/GenBank/DDBJ databases">
        <authorList>
            <consortium name="ELIXIR-Norway"/>
            <consortium name="Elixir Norway"/>
        </authorList>
    </citation>
    <scope>NUCLEOTIDE SEQUENCE</scope>
</reference>
<evidence type="ECO:0000256" key="1">
    <source>
        <dbReference type="SAM" id="Phobius"/>
    </source>
</evidence>
<evidence type="ECO:0000313" key="2">
    <source>
        <dbReference type="EMBL" id="CAK9253667.1"/>
    </source>
</evidence>
<dbReference type="Proteomes" id="UP001497444">
    <property type="component" value="Unassembled WGS sequence"/>
</dbReference>
<comment type="caution">
    <text evidence="2">The sequence shown here is derived from an EMBL/GenBank/DDBJ whole genome shotgun (WGS) entry which is preliminary data.</text>
</comment>
<accession>A0ABP0VHK9</accession>
<keyword evidence="3" id="KW-1185">Reference proteome</keyword>
<keyword evidence="1" id="KW-0472">Membrane</keyword>
<organism evidence="2 3">
    <name type="scientific">Sphagnum jensenii</name>
    <dbReference type="NCBI Taxonomy" id="128206"/>
    <lineage>
        <taxon>Eukaryota</taxon>
        <taxon>Viridiplantae</taxon>
        <taxon>Streptophyta</taxon>
        <taxon>Embryophyta</taxon>
        <taxon>Bryophyta</taxon>
        <taxon>Sphagnophytina</taxon>
        <taxon>Sphagnopsida</taxon>
        <taxon>Sphagnales</taxon>
        <taxon>Sphagnaceae</taxon>
        <taxon>Sphagnum</taxon>
    </lineage>
</organism>
<keyword evidence="1" id="KW-0812">Transmembrane</keyword>
<name>A0ABP0VHK9_9BRYO</name>
<keyword evidence="1" id="KW-1133">Transmembrane helix</keyword>
<protein>
    <submittedName>
        <fullName evidence="2">Uncharacterized protein</fullName>
    </submittedName>
</protein>
<feature type="transmembrane region" description="Helical" evidence="1">
    <location>
        <begin position="63"/>
        <end position="82"/>
    </location>
</feature>